<proteinExistence type="predicted"/>
<dbReference type="Gene3D" id="1.20.1270.10">
    <property type="match status" value="1"/>
</dbReference>
<dbReference type="SUPFAM" id="SSF100934">
    <property type="entry name" value="Heat shock protein 70kD (HSP70), C-terminal subdomain"/>
    <property type="match status" value="1"/>
</dbReference>
<feature type="region of interest" description="Disordered" evidence="3">
    <location>
        <begin position="236"/>
        <end position="268"/>
    </location>
</feature>
<evidence type="ECO:0000256" key="2">
    <source>
        <dbReference type="ARBA" id="ARBA00022840"/>
    </source>
</evidence>
<evidence type="ECO:0000313" key="4">
    <source>
        <dbReference type="EMBL" id="MCA9379326.1"/>
    </source>
</evidence>
<dbReference type="Pfam" id="PF00012">
    <property type="entry name" value="HSP70"/>
    <property type="match status" value="1"/>
</dbReference>
<organism evidence="4 5">
    <name type="scientific">Candidatus Dojkabacteria bacterium</name>
    <dbReference type="NCBI Taxonomy" id="2099670"/>
    <lineage>
        <taxon>Bacteria</taxon>
        <taxon>Candidatus Dojkabacteria</taxon>
    </lineage>
</organism>
<dbReference type="SUPFAM" id="SSF100920">
    <property type="entry name" value="Heat shock protein 70kD (HSP70), peptide-binding domain"/>
    <property type="match status" value="1"/>
</dbReference>
<dbReference type="PANTHER" id="PTHR19375">
    <property type="entry name" value="HEAT SHOCK PROTEIN 70KDA"/>
    <property type="match status" value="1"/>
</dbReference>
<dbReference type="InterPro" id="IPR013126">
    <property type="entry name" value="Hsp_70_fam"/>
</dbReference>
<accession>A0A955I7T9</accession>
<dbReference type="Proteomes" id="UP000760819">
    <property type="component" value="Unassembled WGS sequence"/>
</dbReference>
<dbReference type="InterPro" id="IPR029047">
    <property type="entry name" value="HSP70_peptide-bd_sf"/>
</dbReference>
<feature type="compositionally biased region" description="Basic and acidic residues" evidence="3">
    <location>
        <begin position="239"/>
        <end position="268"/>
    </location>
</feature>
<sequence length="268" mass="29349">AIQGAVLAGDESVQDITLLDVTPLSLGIEVNYGEMHVLIPRNTTIPTEKSEDRFTTAADNQTAVDIKVLQGERPMAADNKVLGTFRLEGIPPAPRGVPQFEVIFKIDANGILNVSAKDKATNKEQSITITASTQLDEGEVERLVKEAAENATKDKERQEHSKTKNEADTLIYQTEKLIKDDGDKLSDTDKKQLTEESGKLKEMISKDDFDVEAVKQATESFMHMLQEITSKMYQQAAADADKAEGAEKAPDAKAEEGEVVEGKEKEGK</sequence>
<evidence type="ECO:0000256" key="1">
    <source>
        <dbReference type="ARBA" id="ARBA00022741"/>
    </source>
</evidence>
<feature type="region of interest" description="Disordered" evidence="3">
    <location>
        <begin position="149"/>
        <end position="168"/>
    </location>
</feature>
<reference evidence="4" key="1">
    <citation type="submission" date="2020-04" db="EMBL/GenBank/DDBJ databases">
        <authorList>
            <person name="Zhang T."/>
        </authorList>
    </citation>
    <scope>NUCLEOTIDE SEQUENCE</scope>
    <source>
        <strain evidence="4">HKST-UBA12</strain>
    </source>
</reference>
<keyword evidence="2" id="KW-0067">ATP-binding</keyword>
<protein>
    <submittedName>
        <fullName evidence="4">Hsp70 family protein</fullName>
    </submittedName>
</protein>
<feature type="non-terminal residue" evidence="4">
    <location>
        <position position="1"/>
    </location>
</feature>
<dbReference type="InterPro" id="IPR029048">
    <property type="entry name" value="HSP70_C_sf"/>
</dbReference>
<name>A0A955I7T9_9BACT</name>
<evidence type="ECO:0000313" key="5">
    <source>
        <dbReference type="Proteomes" id="UP000760819"/>
    </source>
</evidence>
<comment type="caution">
    <text evidence="4">The sequence shown here is derived from an EMBL/GenBank/DDBJ whole genome shotgun (WGS) entry which is preliminary data.</text>
</comment>
<dbReference type="Gene3D" id="2.60.34.10">
    <property type="entry name" value="Substrate Binding Domain Of DNAk, Chain A, domain 1"/>
    <property type="match status" value="1"/>
</dbReference>
<keyword evidence="1" id="KW-0547">Nucleotide-binding</keyword>
<dbReference type="AlphaFoldDB" id="A0A955I7T9"/>
<evidence type="ECO:0000256" key="3">
    <source>
        <dbReference type="SAM" id="MobiDB-lite"/>
    </source>
</evidence>
<feature type="compositionally biased region" description="Basic and acidic residues" evidence="3">
    <location>
        <begin position="149"/>
        <end position="167"/>
    </location>
</feature>
<gene>
    <name evidence="4" type="ORF">KC640_02770</name>
</gene>
<dbReference type="FunFam" id="1.20.1270.10:FF:000001">
    <property type="entry name" value="Molecular chaperone DnaK"/>
    <property type="match status" value="1"/>
</dbReference>
<dbReference type="FunFam" id="2.60.34.10:FF:000014">
    <property type="entry name" value="Chaperone protein DnaK HSP70"/>
    <property type="match status" value="1"/>
</dbReference>
<dbReference type="GO" id="GO:0140662">
    <property type="term" value="F:ATP-dependent protein folding chaperone"/>
    <property type="evidence" value="ECO:0007669"/>
    <property type="project" value="InterPro"/>
</dbReference>
<dbReference type="EMBL" id="JAGQLI010000142">
    <property type="protein sequence ID" value="MCA9379326.1"/>
    <property type="molecule type" value="Genomic_DNA"/>
</dbReference>
<dbReference type="PRINTS" id="PR00301">
    <property type="entry name" value="HEATSHOCK70"/>
</dbReference>
<reference evidence="4" key="2">
    <citation type="journal article" date="2021" name="Microbiome">
        <title>Successional dynamics and alternative stable states in a saline activated sludge microbial community over 9 years.</title>
        <authorList>
            <person name="Wang Y."/>
            <person name="Ye J."/>
            <person name="Ju F."/>
            <person name="Liu L."/>
            <person name="Boyd J.A."/>
            <person name="Deng Y."/>
            <person name="Parks D.H."/>
            <person name="Jiang X."/>
            <person name="Yin X."/>
            <person name="Woodcroft B.J."/>
            <person name="Tyson G.W."/>
            <person name="Hugenholtz P."/>
            <person name="Polz M.F."/>
            <person name="Zhang T."/>
        </authorList>
    </citation>
    <scope>NUCLEOTIDE SEQUENCE</scope>
    <source>
        <strain evidence="4">HKST-UBA12</strain>
    </source>
</reference>
<dbReference type="GO" id="GO:0005524">
    <property type="term" value="F:ATP binding"/>
    <property type="evidence" value="ECO:0007669"/>
    <property type="project" value="UniProtKB-KW"/>
</dbReference>